<name>A0A6C0IXT1_9ZZZZ</name>
<proteinExistence type="predicted"/>
<evidence type="ECO:0000256" key="1">
    <source>
        <dbReference type="SAM" id="MobiDB-lite"/>
    </source>
</evidence>
<sequence length="627" mass="71846">MSGKAFSSVDGSLPYTDEEDDKLYTWCWPYPPKNFTGPAKYTYETLSRIPTGSLYFSSRKGPLSEMSARITGSPYDMVGIIFQSRTPGREGTYVYTVDSSFLPSDRMADKVVVINLADLISDDTIIHHAVLPLKDFDEPSRENPRYRHVIRRSYEEERQWGRSLKEKRNGILKDLFRKYREMRPEHDSYQTLASMAGLPVAESLRTKNALTAAELVGLILFQAGLIWDDRLAVDNQNPVCCFDDCFFQSASEEVESDSEVVVNLMTPKTFTEAKYRRHRPRQPLPEEEKGGEDLQDYLHRAFNESSEEEDWTEPGEKGSIESDDEAPRRHRHSEPIQKPVHARTILFGSLRPVDFLRDYYRSAGVNPQDQSVLRSIRPLTGRRGASGELVAIIHALANQQDSSDDLNQLNMSWYHDNLIPIELDNNCDEGCEDRIESECRVMKGLIQRIDQDFVQKRMLHVGNASLSGPRLLRICRQVSEIAAELHALACECETYVRSADDPSGTVASDYNEEEDHQRFKVRVDSQSRIGTDYIIVLHKYMWGGGWKYDWIGPLKRHPDKHYEISCRMKRLLEGLNDLKNRTPVSCIILELIVCLLEQANALNQYITHSKLYCLKGHSSKRRSDSSD</sequence>
<feature type="region of interest" description="Disordered" evidence="1">
    <location>
        <begin position="273"/>
        <end position="336"/>
    </location>
</feature>
<dbReference type="EMBL" id="MN740283">
    <property type="protein sequence ID" value="QHT97872.1"/>
    <property type="molecule type" value="Genomic_DNA"/>
</dbReference>
<accession>A0A6C0IXT1</accession>
<feature type="compositionally biased region" description="Basic and acidic residues" evidence="1">
    <location>
        <begin position="284"/>
        <end position="302"/>
    </location>
</feature>
<reference evidence="2" key="1">
    <citation type="journal article" date="2020" name="Nature">
        <title>Giant virus diversity and host interactions through global metagenomics.</title>
        <authorList>
            <person name="Schulz F."/>
            <person name="Roux S."/>
            <person name="Paez-Espino D."/>
            <person name="Jungbluth S."/>
            <person name="Walsh D.A."/>
            <person name="Denef V.J."/>
            <person name="McMahon K.D."/>
            <person name="Konstantinidis K.T."/>
            <person name="Eloe-Fadrosh E.A."/>
            <person name="Kyrpides N.C."/>
            <person name="Woyke T."/>
        </authorList>
    </citation>
    <scope>NUCLEOTIDE SEQUENCE</scope>
    <source>
        <strain evidence="2">GVMAG-M-3300025572-1</strain>
    </source>
</reference>
<evidence type="ECO:0000313" key="2">
    <source>
        <dbReference type="EMBL" id="QHT97872.1"/>
    </source>
</evidence>
<organism evidence="2">
    <name type="scientific">viral metagenome</name>
    <dbReference type="NCBI Taxonomy" id="1070528"/>
    <lineage>
        <taxon>unclassified sequences</taxon>
        <taxon>metagenomes</taxon>
        <taxon>organismal metagenomes</taxon>
    </lineage>
</organism>
<protein>
    <submittedName>
        <fullName evidence="2">Uncharacterized protein</fullName>
    </submittedName>
</protein>
<dbReference type="AlphaFoldDB" id="A0A6C0IXT1"/>